<evidence type="ECO:0000256" key="1">
    <source>
        <dbReference type="SAM" id="MobiDB-lite"/>
    </source>
</evidence>
<sequence length="320" mass="36485">MTNTNSPAKKTLLRFGVVADLQYANIEDGYNWNGTRKRYYRSSLSLLQKAMKDWKQNDVKFILQLGDLIDGFCKRTEEPINCLNRILDIFDEEQWPVLNVVGNHELYNFKKESLYKSRLFRNLPSSNTAYYTLSPYQGLKVCVLNTYEVSVLGEVEGSTHYNTAQSVLEERNPNKDKDDTSGLESDDRRFVDFNGAVSKEQLEWLRKELMLATEQKENVIVIGHNPVYLPAANSGSSLSWNYSEILQILSENSVFCYISGHDHSGGYSVDQNGIHHITMPGVIEHPDSYAVGILLEDSLVIQGRGEMFDVDCPLRFKLKC</sequence>
<reference evidence="3 4" key="1">
    <citation type="submission" date="2020-06" db="EMBL/GenBank/DDBJ databases">
        <authorList>
            <person name="Li R."/>
            <person name="Bekaert M."/>
        </authorList>
    </citation>
    <scope>NUCLEOTIDE SEQUENCE [LARGE SCALE GENOMIC DNA]</scope>
    <source>
        <strain evidence="4">wild</strain>
    </source>
</reference>
<dbReference type="EC" id="3.6.1.13" evidence="3"/>
<dbReference type="EC" id="3.6.1.53" evidence="3"/>
<dbReference type="EC" id="3.6.1.16" evidence="3"/>
<dbReference type="GO" id="GO:0047631">
    <property type="term" value="F:ADP-ribose diphosphatase activity"/>
    <property type="evidence" value="ECO:0007669"/>
    <property type="project" value="UniProtKB-EC"/>
</dbReference>
<dbReference type="GO" id="GO:0047734">
    <property type="term" value="F:CDP-glycerol diphosphatase activity"/>
    <property type="evidence" value="ECO:0007669"/>
    <property type="project" value="UniProtKB-EC"/>
</dbReference>
<evidence type="ECO:0000313" key="3">
    <source>
        <dbReference type="EMBL" id="CAC5393574.1"/>
    </source>
</evidence>
<evidence type="ECO:0000313" key="4">
    <source>
        <dbReference type="Proteomes" id="UP000507470"/>
    </source>
</evidence>
<dbReference type="Gene3D" id="3.60.21.10">
    <property type="match status" value="1"/>
</dbReference>
<keyword evidence="3" id="KW-0378">Hydrolase</keyword>
<evidence type="ECO:0000259" key="2">
    <source>
        <dbReference type="Pfam" id="PF00149"/>
    </source>
</evidence>
<protein>
    <submittedName>
        <fullName evidence="3">ADPRM</fullName>
        <ecNumber evidence="3">3.6.1.13</ecNumber>
        <ecNumber evidence="3">3.6.1.16</ecNumber>
        <ecNumber evidence="3">3.6.1.53</ecNumber>
    </submittedName>
</protein>
<proteinExistence type="predicted"/>
<accession>A0A6J8CEX7</accession>
<dbReference type="GO" id="GO:0030145">
    <property type="term" value="F:manganese ion binding"/>
    <property type="evidence" value="ECO:0007669"/>
    <property type="project" value="TreeGrafter"/>
</dbReference>
<dbReference type="InterPro" id="IPR029052">
    <property type="entry name" value="Metallo-depent_PP-like"/>
</dbReference>
<dbReference type="Pfam" id="PF00149">
    <property type="entry name" value="Metallophos"/>
    <property type="match status" value="1"/>
</dbReference>
<dbReference type="Proteomes" id="UP000507470">
    <property type="component" value="Unassembled WGS sequence"/>
</dbReference>
<organism evidence="3 4">
    <name type="scientific">Mytilus coruscus</name>
    <name type="common">Sea mussel</name>
    <dbReference type="NCBI Taxonomy" id="42192"/>
    <lineage>
        <taxon>Eukaryota</taxon>
        <taxon>Metazoa</taxon>
        <taxon>Spiralia</taxon>
        <taxon>Lophotrochozoa</taxon>
        <taxon>Mollusca</taxon>
        <taxon>Bivalvia</taxon>
        <taxon>Autobranchia</taxon>
        <taxon>Pteriomorphia</taxon>
        <taxon>Mytilida</taxon>
        <taxon>Mytiloidea</taxon>
        <taxon>Mytilidae</taxon>
        <taxon>Mytilinae</taxon>
        <taxon>Mytilus</taxon>
    </lineage>
</organism>
<dbReference type="SUPFAM" id="SSF56300">
    <property type="entry name" value="Metallo-dependent phosphatases"/>
    <property type="match status" value="1"/>
</dbReference>
<dbReference type="OrthoDB" id="9675250at2759"/>
<dbReference type="AlphaFoldDB" id="A0A6J8CEX7"/>
<dbReference type="InterPro" id="IPR004843">
    <property type="entry name" value="Calcineurin-like_PHP"/>
</dbReference>
<gene>
    <name evidence="3" type="ORF">MCOR_28427</name>
</gene>
<dbReference type="PANTHER" id="PTHR16509">
    <property type="match status" value="1"/>
</dbReference>
<name>A0A6J8CEX7_MYTCO</name>
<keyword evidence="4" id="KW-1185">Reference proteome</keyword>
<dbReference type="EMBL" id="CACVKT020005204">
    <property type="protein sequence ID" value="CAC5393574.1"/>
    <property type="molecule type" value="Genomic_DNA"/>
</dbReference>
<feature type="domain" description="Calcineurin-like phosphoesterase" evidence="2">
    <location>
        <begin position="13"/>
        <end position="264"/>
    </location>
</feature>
<feature type="region of interest" description="Disordered" evidence="1">
    <location>
        <begin position="164"/>
        <end position="186"/>
    </location>
</feature>
<dbReference type="GO" id="GO:0008663">
    <property type="term" value="F:2',3'-cyclic-nucleotide 2'-phosphodiesterase activity"/>
    <property type="evidence" value="ECO:0007669"/>
    <property type="project" value="TreeGrafter"/>
</dbReference>
<dbReference type="PANTHER" id="PTHR16509:SF1">
    <property type="entry name" value="MANGANESE-DEPENDENT ADP-RIBOSE_CDP-ALCOHOL DIPHOSPHATASE"/>
    <property type="match status" value="1"/>
</dbReference>
<feature type="compositionally biased region" description="Basic and acidic residues" evidence="1">
    <location>
        <begin position="168"/>
        <end position="186"/>
    </location>
</feature>